<protein>
    <recommendedName>
        <fullName evidence="1">F-box domain-containing protein</fullName>
    </recommendedName>
</protein>
<feature type="domain" description="F-box" evidence="1">
    <location>
        <begin position="59"/>
        <end position="123"/>
    </location>
</feature>
<dbReference type="AlphaFoldDB" id="A0A2G8SN14"/>
<dbReference type="Pfam" id="PF12937">
    <property type="entry name" value="F-box-like"/>
    <property type="match status" value="1"/>
</dbReference>
<dbReference type="OrthoDB" id="3209295at2759"/>
<gene>
    <name evidence="2" type="ORF">GSI_02956</name>
</gene>
<organism evidence="2 3">
    <name type="scientific">Ganoderma sinense ZZ0214-1</name>
    <dbReference type="NCBI Taxonomy" id="1077348"/>
    <lineage>
        <taxon>Eukaryota</taxon>
        <taxon>Fungi</taxon>
        <taxon>Dikarya</taxon>
        <taxon>Basidiomycota</taxon>
        <taxon>Agaricomycotina</taxon>
        <taxon>Agaricomycetes</taxon>
        <taxon>Polyporales</taxon>
        <taxon>Polyporaceae</taxon>
        <taxon>Ganoderma</taxon>
    </lineage>
</organism>
<dbReference type="SUPFAM" id="SSF81383">
    <property type="entry name" value="F-box domain"/>
    <property type="match status" value="1"/>
</dbReference>
<dbReference type="STRING" id="1077348.A0A2G8SN14"/>
<name>A0A2G8SN14_9APHY</name>
<comment type="caution">
    <text evidence="2">The sequence shown here is derived from an EMBL/GenBank/DDBJ whole genome shotgun (WGS) entry which is preliminary data.</text>
</comment>
<dbReference type="Gene3D" id="1.20.1280.50">
    <property type="match status" value="1"/>
</dbReference>
<dbReference type="EMBL" id="AYKW01000004">
    <property type="protein sequence ID" value="PIL35167.1"/>
    <property type="molecule type" value="Genomic_DNA"/>
</dbReference>
<accession>A0A2G8SN14</accession>
<dbReference type="SUPFAM" id="SSF52047">
    <property type="entry name" value="RNI-like"/>
    <property type="match status" value="1"/>
</dbReference>
<dbReference type="InterPro" id="IPR001810">
    <property type="entry name" value="F-box_dom"/>
</dbReference>
<proteinExistence type="predicted"/>
<dbReference type="Proteomes" id="UP000230002">
    <property type="component" value="Unassembled WGS sequence"/>
</dbReference>
<reference evidence="2 3" key="1">
    <citation type="journal article" date="2015" name="Sci. Rep.">
        <title>Chromosome-level genome map provides insights into diverse defense mechanisms in the medicinal fungus Ganoderma sinense.</title>
        <authorList>
            <person name="Zhu Y."/>
            <person name="Xu J."/>
            <person name="Sun C."/>
            <person name="Zhou S."/>
            <person name="Xu H."/>
            <person name="Nelson D.R."/>
            <person name="Qian J."/>
            <person name="Song J."/>
            <person name="Luo H."/>
            <person name="Xiang L."/>
            <person name="Li Y."/>
            <person name="Xu Z."/>
            <person name="Ji A."/>
            <person name="Wang L."/>
            <person name="Lu S."/>
            <person name="Hayward A."/>
            <person name="Sun W."/>
            <person name="Li X."/>
            <person name="Schwartz D.C."/>
            <person name="Wang Y."/>
            <person name="Chen S."/>
        </authorList>
    </citation>
    <scope>NUCLEOTIDE SEQUENCE [LARGE SCALE GENOMIC DNA]</scope>
    <source>
        <strain evidence="2 3">ZZ0214-1</strain>
    </source>
</reference>
<evidence type="ECO:0000313" key="2">
    <source>
        <dbReference type="EMBL" id="PIL35167.1"/>
    </source>
</evidence>
<dbReference type="InterPro" id="IPR036047">
    <property type="entry name" value="F-box-like_dom_sf"/>
</dbReference>
<evidence type="ECO:0000259" key="1">
    <source>
        <dbReference type="Pfam" id="PF12937"/>
    </source>
</evidence>
<keyword evidence="3" id="KW-1185">Reference proteome</keyword>
<sequence length="610" mass="66872">MDAINVLNDVQSASTRIQRFTRPDAKTQADYIETLRQLSTLLTDSSSHVRSLLNAVATINTLPPELLAHIFTFYATETVRIASISIFEAYEPFNYPSPRAALRLTEVCKHWRDVSLTSPSLWSGVICGGNDATPTTRYLSRSKSLPLHAIIKGDLEAVEEILDAYPSRIQHLLLVDSNSWTRRYDPRRLLINVAPDLLTCTLDLHSWPRGPSLPELGYTLFSGGASRLRTLSLHSVKLIPLDSLPNLRSLALYHILGIPSLPHILALLGRCPALEDVCVHSNREPARIALDARFEPEVVELRHIRKLALLMQNSVWLLAHLSIPASALVRVDDITLLQMAEWPSLPPPPEGTASGVLANRTRGGPLTRMRVSSPQGSPIHTGIVAELRIELAGSERGSGVCLNTAAPSSTPRERYGAAVQTVIKRSAPLFAHVTVLWAVRQSALLWPILFDLHELRVLGIVLGDSDARRLGWLTNMNMRTIASSDKKVVCPALETLCLCDFQGPASELQHLHRMVEARAQLSRPLRRLALECQCKCGEGDGDGDGAAHLAAIRAHVGELVVVSRGPAGSAAALPREWREELGWADNARWPDWEFFAESHGGSRGGSVGLG</sequence>
<evidence type="ECO:0000313" key="3">
    <source>
        <dbReference type="Proteomes" id="UP000230002"/>
    </source>
</evidence>